<accession>A0A2V4XHG2</accession>
<gene>
    <name evidence="4" type="ORF">DFQ11_101145</name>
</gene>
<dbReference type="InterPro" id="IPR026444">
    <property type="entry name" value="Secre_tail"/>
</dbReference>
<name>A0A2V4XHG2_9FLAO</name>
<evidence type="ECO:0000259" key="3">
    <source>
        <dbReference type="Pfam" id="PF18962"/>
    </source>
</evidence>
<feature type="chain" id="PRO_5015933913" evidence="2">
    <location>
        <begin position="22"/>
        <end position="1195"/>
    </location>
</feature>
<dbReference type="OrthoDB" id="975384at2"/>
<reference evidence="4 5" key="1">
    <citation type="submission" date="2018-06" db="EMBL/GenBank/DDBJ databases">
        <title>Genomic Encyclopedia of Type Strains, Phase III (KMG-III): the genomes of soil and plant-associated and newly described type strains.</title>
        <authorList>
            <person name="Whitman W."/>
        </authorList>
    </citation>
    <scope>NUCLEOTIDE SEQUENCE [LARGE SCALE GENOMIC DNA]</scope>
    <source>
        <strain evidence="4 5">CECT 7945</strain>
    </source>
</reference>
<keyword evidence="1 2" id="KW-0732">Signal</keyword>
<dbReference type="Proteomes" id="UP000248054">
    <property type="component" value="Unassembled WGS sequence"/>
</dbReference>
<evidence type="ECO:0000313" key="5">
    <source>
        <dbReference type="Proteomes" id="UP000248054"/>
    </source>
</evidence>
<feature type="signal peptide" evidence="2">
    <location>
        <begin position="1"/>
        <end position="21"/>
    </location>
</feature>
<evidence type="ECO:0000256" key="1">
    <source>
        <dbReference type="ARBA" id="ARBA00022729"/>
    </source>
</evidence>
<proteinExistence type="predicted"/>
<evidence type="ECO:0000313" key="4">
    <source>
        <dbReference type="EMBL" id="PYE82720.1"/>
    </source>
</evidence>
<dbReference type="AlphaFoldDB" id="A0A2V4XHG2"/>
<organism evidence="4 5">
    <name type="scientific">Winogradskyella epiphytica</name>
    <dbReference type="NCBI Taxonomy" id="262005"/>
    <lineage>
        <taxon>Bacteria</taxon>
        <taxon>Pseudomonadati</taxon>
        <taxon>Bacteroidota</taxon>
        <taxon>Flavobacteriia</taxon>
        <taxon>Flavobacteriales</taxon>
        <taxon>Flavobacteriaceae</taxon>
        <taxon>Winogradskyella</taxon>
    </lineage>
</organism>
<dbReference type="Pfam" id="PF18962">
    <property type="entry name" value="Por_Secre_tail"/>
    <property type="match status" value="1"/>
</dbReference>
<keyword evidence="5" id="KW-1185">Reference proteome</keyword>
<protein>
    <submittedName>
        <fullName evidence="4">Putative secreted protein (Por secretion system target)</fullName>
    </submittedName>
</protein>
<dbReference type="EMBL" id="QJTD01000001">
    <property type="protein sequence ID" value="PYE82720.1"/>
    <property type="molecule type" value="Genomic_DNA"/>
</dbReference>
<dbReference type="NCBIfam" id="TIGR04183">
    <property type="entry name" value="Por_Secre_tail"/>
    <property type="match status" value="1"/>
</dbReference>
<feature type="domain" description="Secretion system C-terminal sorting" evidence="3">
    <location>
        <begin position="1135"/>
        <end position="1194"/>
    </location>
</feature>
<sequence length="1195" mass="128202">MKKHYILYVLLAFFSLGFSQSPIVTIDRHNIVGPTATGNDPAISSSGFVRGAGVQLAGNPDQNFITNGWQSTSLADAVLGNEYIEWSTTASVSNSINISRIDGKFRATANGPANYQIFYSLDNFATPGIPVSGVETSPNPADVRNFTGLNITSGTGGTITFRLYAWNAPNQFGYFIIAGQNSWAQYGIAKPGLRMRGTIASTVVFSAESNIVASSFDPYDNIDNYTTYPRSTGLTVGSSLKIGEFTIQDGGDDLTDADNASTILTDLDFEITNSSNLKTIAIFDGSTRIAEAAVTSNTVSFSGLSGLEAPDNGSKIFEIRTTFNSAVTDKEQFQLKITKAVANPLLGSVFEAFDAGAAQTPIVGDDNRINVIADRFIFGQQPTDTNQFDIMTPFPTVIAVDVNGNRDYDYNDTIGILANGSNITPNPNNYPITNGLAVLDNITLSNKSSSVKLVVLDPFFVMSTSFSVHGPSLTLAQQDFDGSTPNWPYSTDVTTFDNGWGTDGYYGVIDSNIATPLNHSSFSGNIFGENDINDEGNGTTGFATLTLEPVSISDFTNVRVSFDWNVHGYSNSAGVVQYRLLYDGVAQPWIRIVEGGVPAATTTGTENVTIPDTVNSISLQIRLRNRNDVNGYTGFDNFKLVGAFDGMIYMDDGQTAGWIGGTPDSTTGNENAYVMSGTYIAAMEDPEEEQIKLKNFFIKEGAKTSIPPSQSIIANATVINNGTLELNSTASTFSSLIGNEVIGEVIYNRHVNQFADSGSSSGHNDLVSAPVTSPNQTFAVLRATNSNIPSGTIQGVPSFLFGPFDQNTNEYINYTATNDPDVVEAGIGYRTASTAPTGSPFKFVGNVITGSLSVPITVGSSTKFNLIGNPYPSYINMGAFIDANLGEFSPTSAGIYAYTGDVEDPTLGFKVYNKAFTDANPEALVAPGQGFFVNSKVGGGTINFTPEMRSAGTSGDFIVGRSAESTESANLTLALSSNDRNYKTDIYFNSNASLGLDPGYDSEMFESNAPNFALYSQLVEDNSGKNMVVQTVHYSDLQEVTIPLGVHIAQGEQATISLHEHFVPEGTMITLYDNLNNTYTDLIEGDYTFTASSTLSGTGRFYLQMSQVGLGLNDNIMNDLQIYTNAHPKAIVVKGQLETQTTFKLYDIQGRMVNSQVLSSKSNEHQIDVSHISAGIYVVELNNTSGSRTQKVIIK</sequence>
<dbReference type="RefSeq" id="WP_110473727.1">
    <property type="nucleotide sequence ID" value="NZ_BMWQ01000001.1"/>
</dbReference>
<comment type="caution">
    <text evidence="4">The sequence shown here is derived from an EMBL/GenBank/DDBJ whole genome shotgun (WGS) entry which is preliminary data.</text>
</comment>
<evidence type="ECO:0000256" key="2">
    <source>
        <dbReference type="SAM" id="SignalP"/>
    </source>
</evidence>